<evidence type="ECO:0000259" key="1">
    <source>
        <dbReference type="Pfam" id="PF04909"/>
    </source>
</evidence>
<name>A0A239I195_9RHOB</name>
<dbReference type="Pfam" id="PF04909">
    <property type="entry name" value="Amidohydro_2"/>
    <property type="match status" value="1"/>
</dbReference>
<evidence type="ECO:0000313" key="3">
    <source>
        <dbReference type="EMBL" id="SNS87028.1"/>
    </source>
</evidence>
<dbReference type="EMBL" id="FZON01000038">
    <property type="protein sequence ID" value="SNS87028.1"/>
    <property type="molecule type" value="Genomic_DNA"/>
</dbReference>
<dbReference type="EMBL" id="CP022540">
    <property type="protein sequence ID" value="ASP22751.1"/>
    <property type="molecule type" value="Genomic_DNA"/>
</dbReference>
<dbReference type="PANTHER" id="PTHR42889:SF1">
    <property type="entry name" value="BLR3681 PROTEIN"/>
    <property type="match status" value="1"/>
</dbReference>
<dbReference type="InterPro" id="IPR032466">
    <property type="entry name" value="Metal_Hydrolase"/>
</dbReference>
<sequence length="341" mass="39123">MFKTPQGKEVFVLDGHTHFWDGSPENQANVHGKQFIDCFYAYHTNLSPPEELWEKAKFDKQSEDDIYRDLFVDGPNDMAIIQTTVLKDFYKNGFGCLERSNEMAKRHPERFIVNGSFDPRDGEQALEYIHYMKETYDISGVKMYTAEWNGDSKGWALNDPAAYKCFELCDKLGIKNIHVHKGPTIIPLSKDAFSVDDVDYAATDFQNLNWIVEHCGLPRLDDFCWIATQETNVYAGLAVAMPFIHSRPRYFGEVMAELLWWIGEDKILFGSDYAIWTPKWLVEKFWDYQIPEDISAERGGVQLTDEIKEKILGLNAAKLYNIDVEAKKSQLAGSPVQIAAE</sequence>
<organism evidence="3 4">
    <name type="scientific">Antarctobacter heliothermus</name>
    <dbReference type="NCBI Taxonomy" id="74033"/>
    <lineage>
        <taxon>Bacteria</taxon>
        <taxon>Pseudomonadati</taxon>
        <taxon>Pseudomonadota</taxon>
        <taxon>Alphaproteobacteria</taxon>
        <taxon>Rhodobacterales</taxon>
        <taxon>Roseobacteraceae</taxon>
        <taxon>Antarctobacter</taxon>
    </lineage>
</organism>
<dbReference type="Proteomes" id="UP000203589">
    <property type="component" value="Chromosome"/>
</dbReference>
<dbReference type="AlphaFoldDB" id="A0A239I195"/>
<dbReference type="SUPFAM" id="SSF51556">
    <property type="entry name" value="Metallo-dependent hydrolases"/>
    <property type="match status" value="1"/>
</dbReference>
<reference evidence="3 4" key="1">
    <citation type="submission" date="2017-06" db="EMBL/GenBank/DDBJ databases">
        <authorList>
            <person name="Kim H.J."/>
            <person name="Triplett B.A."/>
        </authorList>
    </citation>
    <scope>NUCLEOTIDE SEQUENCE [LARGE SCALE GENOMIC DNA]</scope>
    <source>
        <strain evidence="3 4">DSM 11445</strain>
    </source>
</reference>
<dbReference type="RefSeq" id="WP_089279104.1">
    <property type="nucleotide sequence ID" value="NZ_CP022540.1"/>
</dbReference>
<dbReference type="Proteomes" id="UP000198440">
    <property type="component" value="Unassembled WGS sequence"/>
</dbReference>
<accession>A0A239I195</accession>
<dbReference type="PANTHER" id="PTHR42889">
    <property type="entry name" value="BLR3681 PROTEIN"/>
    <property type="match status" value="1"/>
</dbReference>
<evidence type="ECO:0000313" key="5">
    <source>
        <dbReference type="Proteomes" id="UP000203589"/>
    </source>
</evidence>
<dbReference type="KEGG" id="aht:ANTHELSMS3_04147"/>
<proteinExistence type="predicted"/>
<dbReference type="InterPro" id="IPR006680">
    <property type="entry name" value="Amidohydro-rel"/>
</dbReference>
<keyword evidence="5" id="KW-1185">Reference proteome</keyword>
<dbReference type="GO" id="GO:0016787">
    <property type="term" value="F:hydrolase activity"/>
    <property type="evidence" value="ECO:0007669"/>
    <property type="project" value="UniProtKB-KW"/>
</dbReference>
<keyword evidence="2" id="KW-0378">Hydrolase</keyword>
<reference evidence="2 5" key="2">
    <citation type="submission" date="2017-07" db="EMBL/GenBank/DDBJ databases">
        <title>Genome Sequence of Antarctobacter heliothermus Strain SMS3 Isolated from a culture of the Diatom Skeletonema marinoi.</title>
        <authorList>
            <person name="Topel M."/>
            <person name="Pinder M.I.M."/>
            <person name="Johansson O.N."/>
            <person name="Kourtchenko O."/>
            <person name="Godhe A."/>
            <person name="Clarke A.K."/>
        </authorList>
    </citation>
    <scope>NUCLEOTIDE SEQUENCE [LARGE SCALE GENOMIC DNA]</scope>
    <source>
        <strain evidence="2 5">SMS3</strain>
    </source>
</reference>
<gene>
    <name evidence="2" type="ORF">ANTHELSMS3_04147</name>
    <name evidence="3" type="ORF">SAMN04488078_103824</name>
</gene>
<dbReference type="Gene3D" id="3.20.20.140">
    <property type="entry name" value="Metal-dependent hydrolases"/>
    <property type="match status" value="1"/>
</dbReference>
<feature type="domain" description="Amidohydrolase-related" evidence="1">
    <location>
        <begin position="14"/>
        <end position="322"/>
    </location>
</feature>
<evidence type="ECO:0000313" key="2">
    <source>
        <dbReference type="EMBL" id="ASP22751.1"/>
    </source>
</evidence>
<protein>
    <submittedName>
        <fullName evidence="2">Amidohydrolase</fullName>
    </submittedName>
</protein>
<dbReference type="OrthoDB" id="9787654at2"/>
<evidence type="ECO:0000313" key="4">
    <source>
        <dbReference type="Proteomes" id="UP000198440"/>
    </source>
</evidence>